<gene>
    <name evidence="5" type="ORF">SAMN04487864_10357</name>
</gene>
<evidence type="ECO:0000256" key="1">
    <source>
        <dbReference type="ARBA" id="ARBA00010923"/>
    </source>
</evidence>
<dbReference type="OrthoDB" id="9811611at2"/>
<dbReference type="GO" id="GO:0003677">
    <property type="term" value="F:DNA binding"/>
    <property type="evidence" value="ECO:0007669"/>
    <property type="project" value="UniProtKB-KW"/>
</dbReference>
<dbReference type="InterPro" id="IPR052021">
    <property type="entry name" value="Type-I_RS_S_subunit"/>
</dbReference>
<evidence type="ECO:0000313" key="5">
    <source>
        <dbReference type="EMBL" id="SDC16435.1"/>
    </source>
</evidence>
<dbReference type="CDD" id="cd17293">
    <property type="entry name" value="RMtype1_S_Ppo21ORF8840P_TRD1-CR1_like"/>
    <property type="match status" value="1"/>
</dbReference>
<dbReference type="InterPro" id="IPR044946">
    <property type="entry name" value="Restrct_endonuc_typeI_TRD_sf"/>
</dbReference>
<evidence type="ECO:0000259" key="4">
    <source>
        <dbReference type="Pfam" id="PF01420"/>
    </source>
</evidence>
<dbReference type="RefSeq" id="WP_093729512.1">
    <property type="nucleotide sequence ID" value="NZ_FMYW01000003.1"/>
</dbReference>
<dbReference type="AlphaFoldDB" id="A0A1G6JDF0"/>
<evidence type="ECO:0000256" key="3">
    <source>
        <dbReference type="ARBA" id="ARBA00023125"/>
    </source>
</evidence>
<dbReference type="Pfam" id="PF01420">
    <property type="entry name" value="Methylase_S"/>
    <property type="match status" value="2"/>
</dbReference>
<dbReference type="SUPFAM" id="SSF116734">
    <property type="entry name" value="DNA methylase specificity domain"/>
    <property type="match status" value="2"/>
</dbReference>
<organism evidence="5 6">
    <name type="scientific">Succiniclasticum ruminis</name>
    <dbReference type="NCBI Taxonomy" id="40841"/>
    <lineage>
        <taxon>Bacteria</taxon>
        <taxon>Bacillati</taxon>
        <taxon>Bacillota</taxon>
        <taxon>Negativicutes</taxon>
        <taxon>Acidaminococcales</taxon>
        <taxon>Acidaminococcaceae</taxon>
        <taxon>Succiniclasticum</taxon>
    </lineage>
</organism>
<dbReference type="PANTHER" id="PTHR30408">
    <property type="entry name" value="TYPE-1 RESTRICTION ENZYME ECOKI SPECIFICITY PROTEIN"/>
    <property type="match status" value="1"/>
</dbReference>
<sequence length="361" mass="40954">MMRIKDFCSYDSKSSIKAGEALTVGKYAFFTSSADETKRINGFQYDGERIIMGTGGNATLHYFNGKFAVSTDCVVLKPESIVLCKYLYYFFLANMRILEDGFKGAGLRHTNKNYIDNITIKTIPTIANQKNIVFILDKINTILKLRKKELQKADDLIKARFVEMFGDLRTNPFGFKKKKLKDTCIVITGNTPSRSVPEYYGDYMEWIKTDNIVTGFLNPTKSVEYLSEAGVNVGRTVEKDSILMSCIAGSVASIGRVCITNRKVAFNQQINAVIPKEYDVLFLYVMLQMSKDYLTEEINMALKGILSKSKLEEKEFVIPPIKQQKQFATFVTQVDKSKVAVQKSLEQTQMLFDSLLQQYFG</sequence>
<keyword evidence="2" id="KW-0680">Restriction system</keyword>
<comment type="similarity">
    <text evidence="1">Belongs to the type-I restriction system S methylase family.</text>
</comment>
<evidence type="ECO:0000256" key="2">
    <source>
        <dbReference type="ARBA" id="ARBA00022747"/>
    </source>
</evidence>
<dbReference type="PANTHER" id="PTHR30408:SF12">
    <property type="entry name" value="TYPE I RESTRICTION ENZYME MJAVIII SPECIFICITY SUBUNIT"/>
    <property type="match status" value="1"/>
</dbReference>
<dbReference type="Proteomes" id="UP000198943">
    <property type="component" value="Unassembled WGS sequence"/>
</dbReference>
<name>A0A1G6JDF0_9FIRM</name>
<reference evidence="6" key="1">
    <citation type="submission" date="2016-10" db="EMBL/GenBank/DDBJ databases">
        <authorList>
            <person name="Varghese N."/>
            <person name="Submissions S."/>
        </authorList>
    </citation>
    <scope>NUCLEOTIDE SEQUENCE [LARGE SCALE GENOMIC DNA]</scope>
    <source>
        <strain evidence="6">DSM 11005</strain>
    </source>
</reference>
<feature type="domain" description="Type I restriction modification DNA specificity" evidence="4">
    <location>
        <begin position="2"/>
        <end position="151"/>
    </location>
</feature>
<protein>
    <submittedName>
        <fullName evidence="5">Type I restriction enzyme, S subunit</fullName>
    </submittedName>
</protein>
<accession>A0A1G6JDF0</accession>
<dbReference type="EMBL" id="FMYW01000003">
    <property type="protein sequence ID" value="SDC16435.1"/>
    <property type="molecule type" value="Genomic_DNA"/>
</dbReference>
<keyword evidence="6" id="KW-1185">Reference proteome</keyword>
<evidence type="ECO:0000313" key="6">
    <source>
        <dbReference type="Proteomes" id="UP000198943"/>
    </source>
</evidence>
<keyword evidence="3" id="KW-0238">DNA-binding</keyword>
<feature type="domain" description="Type I restriction modification DNA specificity" evidence="4">
    <location>
        <begin position="174"/>
        <end position="344"/>
    </location>
</feature>
<dbReference type="Gene3D" id="3.90.220.20">
    <property type="entry name" value="DNA methylase specificity domains"/>
    <property type="match status" value="2"/>
</dbReference>
<dbReference type="GO" id="GO:0009307">
    <property type="term" value="P:DNA restriction-modification system"/>
    <property type="evidence" value="ECO:0007669"/>
    <property type="project" value="UniProtKB-KW"/>
</dbReference>
<dbReference type="InterPro" id="IPR000055">
    <property type="entry name" value="Restrct_endonuc_typeI_TRD"/>
</dbReference>
<proteinExistence type="inferred from homology"/>